<dbReference type="FunFam" id="3.40.50.2000:FF:000122">
    <property type="entry name" value="Glycosyltransferase"/>
    <property type="match status" value="1"/>
</dbReference>
<proteinExistence type="inferred from homology"/>
<dbReference type="Gene3D" id="3.40.50.2000">
    <property type="entry name" value="Glycogen Phosphorylase B"/>
    <property type="match status" value="2"/>
</dbReference>
<dbReference type="AlphaFoldDB" id="A0AAN7JKL5"/>
<dbReference type="EMBL" id="JAXIOK010000019">
    <property type="protein sequence ID" value="KAK4748134.1"/>
    <property type="molecule type" value="Genomic_DNA"/>
</dbReference>
<dbReference type="GO" id="GO:0080044">
    <property type="term" value="F:quercetin 7-O-glucosyltransferase activity"/>
    <property type="evidence" value="ECO:0007669"/>
    <property type="project" value="TreeGrafter"/>
</dbReference>
<organism evidence="4 5">
    <name type="scientific">Trapa incisa</name>
    <dbReference type="NCBI Taxonomy" id="236973"/>
    <lineage>
        <taxon>Eukaryota</taxon>
        <taxon>Viridiplantae</taxon>
        <taxon>Streptophyta</taxon>
        <taxon>Embryophyta</taxon>
        <taxon>Tracheophyta</taxon>
        <taxon>Spermatophyta</taxon>
        <taxon>Magnoliopsida</taxon>
        <taxon>eudicotyledons</taxon>
        <taxon>Gunneridae</taxon>
        <taxon>Pentapetalae</taxon>
        <taxon>rosids</taxon>
        <taxon>malvids</taxon>
        <taxon>Myrtales</taxon>
        <taxon>Lythraceae</taxon>
        <taxon>Trapa</taxon>
    </lineage>
</organism>
<keyword evidence="2" id="KW-0328">Glycosyltransferase</keyword>
<dbReference type="Proteomes" id="UP001345219">
    <property type="component" value="Chromosome 12"/>
</dbReference>
<evidence type="ECO:0000256" key="2">
    <source>
        <dbReference type="ARBA" id="ARBA00022676"/>
    </source>
</evidence>
<protein>
    <recommendedName>
        <fullName evidence="6">Glycosyltransferase</fullName>
    </recommendedName>
</protein>
<accession>A0AAN7JKL5</accession>
<sequence length="476" mass="53099">MKAILVPYPAQGHVTPMRHLAAALLQRGYEPVLVTPEHVHRQIAPEIEKEGGGITCVALQDGLDHSSPRDFFAIESAMEGGSMAAQLERLVSEMDVGDCEEDGDHGVGLMVVDVLASWAMEVGHRCGIPTAGFWTGMGATYRVVTAIPEMVRAGAISHSGLPIYEGSKLPRVLPDGQPALTTDDLPWLIGSEASRKGRFRFWTRTVDRCRSLRWLLVNSFPEEHCTSDVEFHRFIKDNCGKKVARDYQDNNSYPMMYSVGPLSWLVPVSRNPSFWQEDRSCLDWLDGQEPGSVTYVSFGSWVGPIGEENVRSLALSLEATGRPFIWVLKPAWRDGLPIGYTERVAGRGKVVTWAPQLEILRSEAVGSYLTHCGWNSTMEAIQCRKKLVCYPVAGDQPVNCRYIVEVWRIGVRIGGFGQEEVEGGLRRVMEDEEMGRRVRELHERTMGEEACLRLAGTFRGFTDDVKKMTEECHVLS</sequence>
<keyword evidence="3" id="KW-0808">Transferase</keyword>
<gene>
    <name evidence="4" type="ORF">SAY87_014720</name>
</gene>
<evidence type="ECO:0000256" key="1">
    <source>
        <dbReference type="ARBA" id="ARBA00009995"/>
    </source>
</evidence>
<evidence type="ECO:0000313" key="5">
    <source>
        <dbReference type="Proteomes" id="UP001345219"/>
    </source>
</evidence>
<keyword evidence="5" id="KW-1185">Reference proteome</keyword>
<dbReference type="CDD" id="cd03784">
    <property type="entry name" value="GT1_Gtf-like"/>
    <property type="match status" value="1"/>
</dbReference>
<evidence type="ECO:0000313" key="4">
    <source>
        <dbReference type="EMBL" id="KAK4748134.1"/>
    </source>
</evidence>
<dbReference type="Pfam" id="PF00201">
    <property type="entry name" value="UDPGT"/>
    <property type="match status" value="1"/>
</dbReference>
<dbReference type="SUPFAM" id="SSF53756">
    <property type="entry name" value="UDP-Glycosyltransferase/glycogen phosphorylase"/>
    <property type="match status" value="1"/>
</dbReference>
<dbReference type="PANTHER" id="PTHR11926:SF1402">
    <property type="entry name" value="GLYCOSYLTRANSFERASE"/>
    <property type="match status" value="1"/>
</dbReference>
<comment type="similarity">
    <text evidence="1">Belongs to the UDP-glycosyltransferase family.</text>
</comment>
<evidence type="ECO:0000256" key="3">
    <source>
        <dbReference type="ARBA" id="ARBA00022679"/>
    </source>
</evidence>
<comment type="caution">
    <text evidence="4">The sequence shown here is derived from an EMBL/GenBank/DDBJ whole genome shotgun (WGS) entry which is preliminary data.</text>
</comment>
<evidence type="ECO:0008006" key="6">
    <source>
        <dbReference type="Google" id="ProtNLM"/>
    </source>
</evidence>
<dbReference type="GO" id="GO:0080043">
    <property type="term" value="F:quercetin 3-O-glucosyltransferase activity"/>
    <property type="evidence" value="ECO:0007669"/>
    <property type="project" value="TreeGrafter"/>
</dbReference>
<reference evidence="4 5" key="1">
    <citation type="journal article" date="2023" name="Hortic Res">
        <title>Pangenome of water caltrop reveals structural variations and asymmetric subgenome divergence after allopolyploidization.</title>
        <authorList>
            <person name="Zhang X."/>
            <person name="Chen Y."/>
            <person name="Wang L."/>
            <person name="Yuan Y."/>
            <person name="Fang M."/>
            <person name="Shi L."/>
            <person name="Lu R."/>
            <person name="Comes H.P."/>
            <person name="Ma Y."/>
            <person name="Chen Y."/>
            <person name="Huang G."/>
            <person name="Zhou Y."/>
            <person name="Zheng Z."/>
            <person name="Qiu Y."/>
        </authorList>
    </citation>
    <scope>NUCLEOTIDE SEQUENCE [LARGE SCALE GENOMIC DNA]</scope>
    <source>
        <tissue evidence="4">Roots</tissue>
    </source>
</reference>
<dbReference type="PANTHER" id="PTHR11926">
    <property type="entry name" value="GLUCOSYL/GLUCURONOSYL TRANSFERASES"/>
    <property type="match status" value="1"/>
</dbReference>
<name>A0AAN7JKL5_9MYRT</name>
<dbReference type="InterPro" id="IPR002213">
    <property type="entry name" value="UDP_glucos_trans"/>
</dbReference>